<sequence length="61" mass="7025">MNEARETIRLFLVGSPDKRLGRSESVSNLQWFAMIGCLKLIFKVELKLKNSNMKHADCLMI</sequence>
<name>A0A1Y3BJN1_EURMA</name>
<protein>
    <submittedName>
        <fullName evidence="1">Uncharacterized protein</fullName>
    </submittedName>
</protein>
<evidence type="ECO:0000313" key="1">
    <source>
        <dbReference type="EMBL" id="OTF80023.1"/>
    </source>
</evidence>
<reference evidence="1 2" key="1">
    <citation type="submission" date="2017-03" db="EMBL/GenBank/DDBJ databases">
        <title>Genome Survey of Euroglyphus maynei.</title>
        <authorList>
            <person name="Arlian L.G."/>
            <person name="Morgan M.S."/>
            <person name="Rider S.D."/>
        </authorList>
    </citation>
    <scope>NUCLEOTIDE SEQUENCE [LARGE SCALE GENOMIC DNA]</scope>
    <source>
        <strain evidence="1">Arlian Lab</strain>
        <tissue evidence="1">Whole body</tissue>
    </source>
</reference>
<dbReference type="EMBL" id="MUJZ01020270">
    <property type="protein sequence ID" value="OTF80023.1"/>
    <property type="molecule type" value="Genomic_DNA"/>
</dbReference>
<comment type="caution">
    <text evidence="1">The sequence shown here is derived from an EMBL/GenBank/DDBJ whole genome shotgun (WGS) entry which is preliminary data.</text>
</comment>
<dbReference type="AlphaFoldDB" id="A0A1Y3BJN1"/>
<keyword evidence="2" id="KW-1185">Reference proteome</keyword>
<gene>
    <name evidence="1" type="ORF">BLA29_004335</name>
</gene>
<organism evidence="1 2">
    <name type="scientific">Euroglyphus maynei</name>
    <name type="common">Mayne's house dust mite</name>
    <dbReference type="NCBI Taxonomy" id="6958"/>
    <lineage>
        <taxon>Eukaryota</taxon>
        <taxon>Metazoa</taxon>
        <taxon>Ecdysozoa</taxon>
        <taxon>Arthropoda</taxon>
        <taxon>Chelicerata</taxon>
        <taxon>Arachnida</taxon>
        <taxon>Acari</taxon>
        <taxon>Acariformes</taxon>
        <taxon>Sarcoptiformes</taxon>
        <taxon>Astigmata</taxon>
        <taxon>Psoroptidia</taxon>
        <taxon>Analgoidea</taxon>
        <taxon>Pyroglyphidae</taxon>
        <taxon>Pyroglyphinae</taxon>
        <taxon>Euroglyphus</taxon>
    </lineage>
</organism>
<accession>A0A1Y3BJN1</accession>
<evidence type="ECO:0000313" key="2">
    <source>
        <dbReference type="Proteomes" id="UP000194236"/>
    </source>
</evidence>
<proteinExistence type="predicted"/>
<dbReference type="Proteomes" id="UP000194236">
    <property type="component" value="Unassembled WGS sequence"/>
</dbReference>